<dbReference type="AlphaFoldDB" id="A0A8D5FFV5"/>
<name>A0A8D5FFV5_9BACT</name>
<evidence type="ECO:0000313" key="2">
    <source>
        <dbReference type="EMBL" id="BCL60568.1"/>
    </source>
</evidence>
<reference evidence="2" key="1">
    <citation type="submission" date="2020-09" db="EMBL/GenBank/DDBJ databases">
        <title>Desulfogranum mesoprofundum gen. nov., sp. nov., a novel mesophilic, sulfate-reducing chemolithoautotroph isolated from a deep-sea hydrothermal vent chimney in the Suiyo Seamount.</title>
        <authorList>
            <person name="Hashimoto Y."/>
            <person name="Nakagawa S."/>
        </authorList>
    </citation>
    <scope>NUCLEOTIDE SEQUENCE</scope>
    <source>
        <strain evidence="2">KT2</strain>
    </source>
</reference>
<organism evidence="2 3">
    <name type="scientific">Desulfomarina profundi</name>
    <dbReference type="NCBI Taxonomy" id="2772557"/>
    <lineage>
        <taxon>Bacteria</taxon>
        <taxon>Pseudomonadati</taxon>
        <taxon>Thermodesulfobacteriota</taxon>
        <taxon>Desulfobulbia</taxon>
        <taxon>Desulfobulbales</taxon>
        <taxon>Desulfobulbaceae</taxon>
        <taxon>Desulfomarina</taxon>
    </lineage>
</organism>
<keyword evidence="3" id="KW-1185">Reference proteome</keyword>
<proteinExistence type="predicted"/>
<dbReference type="Pfam" id="PF01370">
    <property type="entry name" value="Epimerase"/>
    <property type="match status" value="1"/>
</dbReference>
<dbReference type="InterPro" id="IPR001509">
    <property type="entry name" value="Epimerase_deHydtase"/>
</dbReference>
<protein>
    <recommendedName>
        <fullName evidence="1">NAD-dependent epimerase/dehydratase domain-containing protein</fullName>
    </recommendedName>
</protein>
<sequence length="185" mass="20723">MHMEEFTVYGSTGIIGSHVTRYLEKNGFSVNTPDRDEVLSFSTPLGHVLYCIGVTADFRNRPIDTVQAHVCVLSEILRRGDFTSLLYLSSTRIYSGADSGREDARFSLDPSDPSDLYNLSKLMGESLCLQCGRKGVKIARLSNVVGDGTRVSRILYRLSCAMQKKGRFCFALILHRRRIISISMM</sequence>
<gene>
    <name evidence="2" type="ORF">DGMP_12610</name>
</gene>
<accession>A0A8D5FFV5</accession>
<dbReference type="Proteomes" id="UP000826725">
    <property type="component" value="Chromosome"/>
</dbReference>
<dbReference type="EMBL" id="AP024086">
    <property type="protein sequence ID" value="BCL60568.1"/>
    <property type="molecule type" value="Genomic_DNA"/>
</dbReference>
<feature type="domain" description="NAD-dependent epimerase/dehydratase" evidence="1">
    <location>
        <begin position="65"/>
        <end position="165"/>
    </location>
</feature>
<evidence type="ECO:0000259" key="1">
    <source>
        <dbReference type="Pfam" id="PF01370"/>
    </source>
</evidence>
<evidence type="ECO:0000313" key="3">
    <source>
        <dbReference type="Proteomes" id="UP000826725"/>
    </source>
</evidence>
<dbReference type="KEGG" id="dbk:DGMP_12610"/>